<dbReference type="AlphaFoldDB" id="E8R184"/>
<dbReference type="EMBL" id="CP002353">
    <property type="protein sequence ID" value="ADV61290.1"/>
    <property type="molecule type" value="Genomic_DNA"/>
</dbReference>
<protein>
    <submittedName>
        <fullName evidence="1">Uncharacterized protein</fullName>
    </submittedName>
</protein>
<accession>E8R184</accession>
<reference key="1">
    <citation type="submission" date="2010-11" db="EMBL/GenBank/DDBJ databases">
        <title>The complete sequence of chromosome of Isophaera pallida ATCC 43644.</title>
        <authorList>
            <consortium name="US DOE Joint Genome Institute (JGI-PGF)"/>
            <person name="Lucas S."/>
            <person name="Copeland A."/>
            <person name="Lapidus A."/>
            <person name="Bruce D."/>
            <person name="Goodwin L."/>
            <person name="Pitluck S."/>
            <person name="Kyrpides N."/>
            <person name="Mavromatis K."/>
            <person name="Pagani I."/>
            <person name="Ivanova N."/>
            <person name="Saunders E."/>
            <person name="Brettin T."/>
            <person name="Detter J.C."/>
            <person name="Han C."/>
            <person name="Tapia R."/>
            <person name="Land M."/>
            <person name="Hauser L."/>
            <person name="Markowitz V."/>
            <person name="Cheng J.-F."/>
            <person name="Hugenholtz P."/>
            <person name="Woyke T."/>
            <person name="Wu D."/>
            <person name="Eisen J.A."/>
        </authorList>
    </citation>
    <scope>NUCLEOTIDE SEQUENCE</scope>
    <source>
        <strain>ATCC 43644</strain>
    </source>
</reference>
<proteinExistence type="predicted"/>
<dbReference type="OrthoDB" id="276826at2"/>
<organism evidence="1 2">
    <name type="scientific">Isosphaera pallida (strain ATCC 43644 / DSM 9630 / IS1B)</name>
    <dbReference type="NCBI Taxonomy" id="575540"/>
    <lineage>
        <taxon>Bacteria</taxon>
        <taxon>Pseudomonadati</taxon>
        <taxon>Planctomycetota</taxon>
        <taxon>Planctomycetia</taxon>
        <taxon>Isosphaerales</taxon>
        <taxon>Isosphaeraceae</taxon>
        <taxon>Isosphaera</taxon>
    </lineage>
</organism>
<name>E8R184_ISOPI</name>
<keyword evidence="2" id="KW-1185">Reference proteome</keyword>
<dbReference type="RefSeq" id="WP_013563579.1">
    <property type="nucleotide sequence ID" value="NC_014962.1"/>
</dbReference>
<evidence type="ECO:0000313" key="1">
    <source>
        <dbReference type="EMBL" id="ADV61290.1"/>
    </source>
</evidence>
<dbReference type="InParanoid" id="E8R184"/>
<dbReference type="Proteomes" id="UP000008631">
    <property type="component" value="Chromosome"/>
</dbReference>
<reference evidence="1 2" key="2">
    <citation type="journal article" date="2011" name="Stand. Genomic Sci.">
        <title>Complete genome sequence of Isosphaera pallida type strain (IS1B).</title>
        <authorList>
            <consortium name="US DOE Joint Genome Institute (JGI-PGF)"/>
            <person name="Goker M."/>
            <person name="Cleland D."/>
            <person name="Saunders E."/>
            <person name="Lapidus A."/>
            <person name="Nolan M."/>
            <person name="Lucas S."/>
            <person name="Hammon N."/>
            <person name="Deshpande S."/>
            <person name="Cheng J.F."/>
            <person name="Tapia R."/>
            <person name="Han C."/>
            <person name="Goodwin L."/>
            <person name="Pitluck S."/>
            <person name="Liolios K."/>
            <person name="Pagani I."/>
            <person name="Ivanova N."/>
            <person name="Mavromatis K."/>
            <person name="Pati A."/>
            <person name="Chen A."/>
            <person name="Palaniappan K."/>
            <person name="Land M."/>
            <person name="Hauser L."/>
            <person name="Chang Y.J."/>
            <person name="Jeffries C.D."/>
            <person name="Detter J.C."/>
            <person name="Beck B."/>
            <person name="Woyke T."/>
            <person name="Bristow J."/>
            <person name="Eisen J.A."/>
            <person name="Markowitz V."/>
            <person name="Hugenholtz P."/>
            <person name="Kyrpides N.C."/>
            <person name="Klenk H.P."/>
        </authorList>
    </citation>
    <scope>NUCLEOTIDE SEQUENCE [LARGE SCALE GENOMIC DNA]</scope>
    <source>
        <strain evidence="2">ATCC 43644 / DSM 9630 / IS1B</strain>
    </source>
</reference>
<gene>
    <name evidence="1" type="ordered locus">Isop_0699</name>
</gene>
<evidence type="ECO:0000313" key="2">
    <source>
        <dbReference type="Proteomes" id="UP000008631"/>
    </source>
</evidence>
<dbReference type="KEGG" id="ipa:Isop_0699"/>
<dbReference type="HOGENOM" id="CLU_2302052_0_0_0"/>
<dbReference type="eggNOG" id="ENOG50348YC">
    <property type="taxonomic scope" value="Bacteria"/>
</dbReference>
<sequence>MKRVRRFRQHAKLARLHRQIEVARDPTRPRRIRTRASRYAASLAEALGLLQRPERCEWCRRRQRLERHHWDHHQPLEVIYLCRDCHQLADGPDFQLPHAG</sequence>